<evidence type="ECO:0000256" key="2">
    <source>
        <dbReference type="ARBA" id="ARBA00022980"/>
    </source>
</evidence>
<dbReference type="Pfam" id="PF00572">
    <property type="entry name" value="Ribosomal_L13"/>
    <property type="match status" value="1"/>
</dbReference>
<dbReference type="InterPro" id="IPR036899">
    <property type="entry name" value="Ribosomal_uL13_sf"/>
</dbReference>
<comment type="similarity">
    <text evidence="1 4">Belongs to the universal ribosomal protein uL13 family.</text>
</comment>
<dbReference type="GO" id="GO:0022625">
    <property type="term" value="C:cytosolic large ribosomal subunit"/>
    <property type="evidence" value="ECO:0007669"/>
    <property type="project" value="TreeGrafter"/>
</dbReference>
<dbReference type="Gene3D" id="3.90.1180.10">
    <property type="entry name" value="Ribosomal protein L13"/>
    <property type="match status" value="1"/>
</dbReference>
<dbReference type="GO" id="GO:0003735">
    <property type="term" value="F:structural constituent of ribosome"/>
    <property type="evidence" value="ECO:0007669"/>
    <property type="project" value="InterPro"/>
</dbReference>
<dbReference type="PANTHER" id="PTHR11545:SF3">
    <property type="entry name" value="LARGE RIBOSOMAL SUBUNIT PROTEIN UL13"/>
    <property type="match status" value="1"/>
</dbReference>
<evidence type="ECO:0000256" key="1">
    <source>
        <dbReference type="ARBA" id="ARBA00006227"/>
    </source>
</evidence>
<dbReference type="NCBIfam" id="TIGR01077">
    <property type="entry name" value="L13_A_E"/>
    <property type="match status" value="1"/>
</dbReference>
<keyword evidence="6" id="KW-1185">Reference proteome</keyword>
<dbReference type="PANTHER" id="PTHR11545">
    <property type="entry name" value="RIBOSOMAL PROTEIN L13"/>
    <property type="match status" value="1"/>
</dbReference>
<dbReference type="FunFam" id="3.90.1180.10:FF:000002">
    <property type="entry name" value="60S ribosomal protein L16"/>
    <property type="match status" value="1"/>
</dbReference>
<organism evidence="5 6">
    <name type="scientific">Blepharisma stoltei</name>
    <dbReference type="NCBI Taxonomy" id="1481888"/>
    <lineage>
        <taxon>Eukaryota</taxon>
        <taxon>Sar</taxon>
        <taxon>Alveolata</taxon>
        <taxon>Ciliophora</taxon>
        <taxon>Postciliodesmatophora</taxon>
        <taxon>Heterotrichea</taxon>
        <taxon>Heterotrichida</taxon>
        <taxon>Blepharismidae</taxon>
        <taxon>Blepharisma</taxon>
    </lineage>
</organism>
<dbReference type="HAMAP" id="MF_01366">
    <property type="entry name" value="Ribosomal_uL13"/>
    <property type="match status" value="1"/>
</dbReference>
<name>A0AAU9IKZ1_9CILI</name>
<gene>
    <name evidence="5" type="ORF">BSTOLATCC_MIC11413</name>
</gene>
<keyword evidence="2 4" id="KW-0689">Ribosomal protein</keyword>
<evidence type="ECO:0000313" key="6">
    <source>
        <dbReference type="Proteomes" id="UP001162131"/>
    </source>
</evidence>
<sequence length="201" mass="22711">MFKKEVVVDGRGHLLGRLASIIAKELLAGQHITVVRCDELNVTGHMALNRIKYMTYLRKRMNTNPKRGPFHFKSPAMMFLKAVRGMVPRKTPIGQAALDRLKAFDGVPHPYDTKKKMVVPDALRVLKLGPTRKYTVLGELAAKIGWKHKELIDKLENKRKERAKGWYQTKLDKQEAKAQAADRLKDGPLAGVLQNLEALGH</sequence>
<dbReference type="Proteomes" id="UP001162131">
    <property type="component" value="Unassembled WGS sequence"/>
</dbReference>
<dbReference type="GO" id="GO:0006412">
    <property type="term" value="P:translation"/>
    <property type="evidence" value="ECO:0007669"/>
    <property type="project" value="InterPro"/>
</dbReference>
<dbReference type="SUPFAM" id="SSF52161">
    <property type="entry name" value="Ribosomal protein L13"/>
    <property type="match status" value="1"/>
</dbReference>
<dbReference type="PROSITE" id="PS00783">
    <property type="entry name" value="RIBOSOMAL_L13"/>
    <property type="match status" value="1"/>
</dbReference>
<dbReference type="AlphaFoldDB" id="A0AAU9IKZ1"/>
<dbReference type="EMBL" id="CAJZBQ010000012">
    <property type="protein sequence ID" value="CAG9314406.1"/>
    <property type="molecule type" value="Genomic_DNA"/>
</dbReference>
<dbReference type="InterPro" id="IPR005755">
    <property type="entry name" value="Ribosomal_uL13_euk/arc"/>
</dbReference>
<proteinExistence type="inferred from homology"/>
<evidence type="ECO:0000313" key="5">
    <source>
        <dbReference type="EMBL" id="CAG9314406.1"/>
    </source>
</evidence>
<keyword evidence="3 4" id="KW-0687">Ribonucleoprotein</keyword>
<evidence type="ECO:0000256" key="3">
    <source>
        <dbReference type="ARBA" id="ARBA00023274"/>
    </source>
</evidence>
<dbReference type="GO" id="GO:0017148">
    <property type="term" value="P:negative regulation of translation"/>
    <property type="evidence" value="ECO:0007669"/>
    <property type="project" value="TreeGrafter"/>
</dbReference>
<dbReference type="InterPro" id="IPR023563">
    <property type="entry name" value="Ribosomal_uL13_CS"/>
</dbReference>
<reference evidence="5" key="1">
    <citation type="submission" date="2021-09" db="EMBL/GenBank/DDBJ databases">
        <authorList>
            <consortium name="AG Swart"/>
            <person name="Singh M."/>
            <person name="Singh A."/>
            <person name="Seah K."/>
            <person name="Emmerich C."/>
        </authorList>
    </citation>
    <scope>NUCLEOTIDE SEQUENCE</scope>
    <source>
        <strain evidence="5">ATCC30299</strain>
    </source>
</reference>
<dbReference type="CDD" id="cd00392">
    <property type="entry name" value="Ribosomal_L13"/>
    <property type="match status" value="1"/>
</dbReference>
<accession>A0AAU9IKZ1</accession>
<protein>
    <recommendedName>
        <fullName evidence="7">60S ribosomal protein L13a</fullName>
    </recommendedName>
</protein>
<dbReference type="GO" id="GO:0003729">
    <property type="term" value="F:mRNA binding"/>
    <property type="evidence" value="ECO:0007669"/>
    <property type="project" value="TreeGrafter"/>
</dbReference>
<dbReference type="InterPro" id="IPR005822">
    <property type="entry name" value="Ribosomal_uL13"/>
</dbReference>
<evidence type="ECO:0000256" key="4">
    <source>
        <dbReference type="RuleBase" id="RU003877"/>
    </source>
</evidence>
<comment type="caution">
    <text evidence="5">The sequence shown here is derived from an EMBL/GenBank/DDBJ whole genome shotgun (WGS) entry which is preliminary data.</text>
</comment>
<evidence type="ECO:0008006" key="7">
    <source>
        <dbReference type="Google" id="ProtNLM"/>
    </source>
</evidence>